<keyword evidence="5 10" id="KW-0378">Hydrolase</keyword>
<evidence type="ECO:0000256" key="1">
    <source>
        <dbReference type="ARBA" id="ARBA00004123"/>
    </source>
</evidence>
<dbReference type="GO" id="GO:0016787">
    <property type="term" value="F:hydrolase activity"/>
    <property type="evidence" value="ECO:0007669"/>
    <property type="project" value="UniProtKB-KW"/>
</dbReference>
<comment type="caution">
    <text evidence="12">The sequence shown here is derived from an EMBL/GenBank/DDBJ whole genome shotgun (WGS) entry which is preliminary data.</text>
</comment>
<dbReference type="GO" id="GO:0006271">
    <property type="term" value="P:DNA strand elongation involved in DNA replication"/>
    <property type="evidence" value="ECO:0007669"/>
    <property type="project" value="TreeGrafter"/>
</dbReference>
<keyword evidence="6 10" id="KW-0347">Helicase</keyword>
<reference evidence="12" key="1">
    <citation type="submission" date="2021-02" db="EMBL/GenBank/DDBJ databases">
        <authorList>
            <person name="Nowell W R."/>
        </authorList>
    </citation>
    <scope>NUCLEOTIDE SEQUENCE</scope>
</reference>
<dbReference type="FunFam" id="2.20.28.10:FF:000003">
    <property type="entry name" value="DNA helicase"/>
    <property type="match status" value="1"/>
</dbReference>
<comment type="catalytic activity">
    <reaction evidence="10">
        <text>ATP + H2O = ADP + phosphate + H(+)</text>
        <dbReference type="Rhea" id="RHEA:13065"/>
        <dbReference type="ChEBI" id="CHEBI:15377"/>
        <dbReference type="ChEBI" id="CHEBI:15378"/>
        <dbReference type="ChEBI" id="CHEBI:30616"/>
        <dbReference type="ChEBI" id="CHEBI:43474"/>
        <dbReference type="ChEBI" id="CHEBI:456216"/>
        <dbReference type="EC" id="3.6.4.12"/>
    </reaction>
</comment>
<dbReference type="SUPFAM" id="SSF50249">
    <property type="entry name" value="Nucleic acid-binding proteins"/>
    <property type="match status" value="1"/>
</dbReference>
<accession>A0A8S2TBZ3</accession>
<dbReference type="EC" id="3.6.4.12" evidence="10"/>
<comment type="subunit">
    <text evidence="10">Component of the MCM2-7 complex.</text>
</comment>
<evidence type="ECO:0000313" key="12">
    <source>
        <dbReference type="EMBL" id="CAF4250741.1"/>
    </source>
</evidence>
<dbReference type="PRINTS" id="PR01660">
    <property type="entry name" value="MCMPROTEIN4"/>
</dbReference>
<gene>
    <name evidence="12" type="ORF">BYL167_LOCUS25539</name>
</gene>
<name>A0A8S2TBZ3_9BILA</name>
<evidence type="ECO:0000259" key="11">
    <source>
        <dbReference type="Pfam" id="PF17207"/>
    </source>
</evidence>
<keyword evidence="8 10" id="KW-0238">DNA-binding</keyword>
<evidence type="ECO:0000256" key="10">
    <source>
        <dbReference type="RuleBase" id="RU368062"/>
    </source>
</evidence>
<keyword evidence="7 10" id="KW-0067">ATP-binding</keyword>
<dbReference type="GO" id="GO:0005524">
    <property type="term" value="F:ATP binding"/>
    <property type="evidence" value="ECO:0007669"/>
    <property type="project" value="UniProtKB-UniRule"/>
</dbReference>
<keyword evidence="3 10" id="KW-0235">DNA replication</keyword>
<comment type="similarity">
    <text evidence="2 10">Belongs to the MCM family.</text>
</comment>
<evidence type="ECO:0000256" key="8">
    <source>
        <dbReference type="ARBA" id="ARBA00023125"/>
    </source>
</evidence>
<organism evidence="12 13">
    <name type="scientific">Rotaria magnacalcarata</name>
    <dbReference type="NCBI Taxonomy" id="392030"/>
    <lineage>
        <taxon>Eukaryota</taxon>
        <taxon>Metazoa</taxon>
        <taxon>Spiralia</taxon>
        <taxon>Gnathifera</taxon>
        <taxon>Rotifera</taxon>
        <taxon>Eurotatoria</taxon>
        <taxon>Bdelloidea</taxon>
        <taxon>Philodinida</taxon>
        <taxon>Philodinidae</taxon>
        <taxon>Rotaria</taxon>
    </lineage>
</organism>
<dbReference type="InterPro" id="IPR031327">
    <property type="entry name" value="MCM"/>
</dbReference>
<dbReference type="InterPro" id="IPR008047">
    <property type="entry name" value="MCM_4"/>
</dbReference>
<dbReference type="InterPro" id="IPR033762">
    <property type="entry name" value="MCM_OB"/>
</dbReference>
<keyword evidence="4 10" id="KW-0547">Nucleotide-binding</keyword>
<dbReference type="GO" id="GO:0005634">
    <property type="term" value="C:nucleus"/>
    <property type="evidence" value="ECO:0007669"/>
    <property type="project" value="UniProtKB-SubCell"/>
</dbReference>
<feature type="domain" description="MCM OB" evidence="11">
    <location>
        <begin position="1"/>
        <end position="71"/>
    </location>
</feature>
<dbReference type="Gene3D" id="2.20.28.10">
    <property type="match status" value="1"/>
</dbReference>
<evidence type="ECO:0000256" key="5">
    <source>
        <dbReference type="ARBA" id="ARBA00022801"/>
    </source>
</evidence>
<dbReference type="PANTHER" id="PTHR11630">
    <property type="entry name" value="DNA REPLICATION LICENSING FACTOR MCM FAMILY MEMBER"/>
    <property type="match status" value="1"/>
</dbReference>
<dbReference type="InterPro" id="IPR012340">
    <property type="entry name" value="NA-bd_OB-fold"/>
</dbReference>
<comment type="subcellular location">
    <subcellularLocation>
        <location evidence="1">Nucleus</location>
    </subcellularLocation>
</comment>
<dbReference type="GO" id="GO:1902975">
    <property type="term" value="P:mitotic DNA replication initiation"/>
    <property type="evidence" value="ECO:0007669"/>
    <property type="project" value="TreeGrafter"/>
</dbReference>
<evidence type="ECO:0000256" key="6">
    <source>
        <dbReference type="ARBA" id="ARBA00022806"/>
    </source>
</evidence>
<feature type="non-terminal residue" evidence="12">
    <location>
        <position position="71"/>
    </location>
</feature>
<dbReference type="Gene3D" id="2.40.50.140">
    <property type="entry name" value="Nucleic acid-binding proteins"/>
    <property type="match status" value="1"/>
</dbReference>
<keyword evidence="9 10" id="KW-0539">Nucleus</keyword>
<evidence type="ECO:0000256" key="4">
    <source>
        <dbReference type="ARBA" id="ARBA00022741"/>
    </source>
</evidence>
<comment type="function">
    <text evidence="10">Acts as component of the MCM2-7 complex (MCM complex) which is the replicative helicase essential for 'once per cell cycle' DNA replication initiation and elongation in eukaryotic cells. The active ATPase sites in the MCM2-7 ring are formed through the interaction surfaces of two neighboring subunits such that a critical structure of a conserved arginine finger motif is provided in trans relative to the ATP-binding site of the Walker A box of the adjacent subunit. The six ATPase active sites, however, are likely to contribute differentially to the complex helicase activity.</text>
</comment>
<sequence length="71" mass="8119">MVIRSSLIMPEMRSAYFSCNLCGFHVQVEIDRGRIAEPTICTSCNTAHSFELIHNRSLFADKQFVKLQETP</sequence>
<evidence type="ECO:0000256" key="2">
    <source>
        <dbReference type="ARBA" id="ARBA00008010"/>
    </source>
</evidence>
<evidence type="ECO:0000256" key="7">
    <source>
        <dbReference type="ARBA" id="ARBA00022840"/>
    </source>
</evidence>
<evidence type="ECO:0000313" key="13">
    <source>
        <dbReference type="Proteomes" id="UP000681967"/>
    </source>
</evidence>
<evidence type="ECO:0000256" key="9">
    <source>
        <dbReference type="ARBA" id="ARBA00023242"/>
    </source>
</evidence>
<proteinExistence type="inferred from homology"/>
<dbReference type="AlphaFoldDB" id="A0A8S2TBZ3"/>
<evidence type="ECO:0000256" key="3">
    <source>
        <dbReference type="ARBA" id="ARBA00022705"/>
    </source>
</evidence>
<dbReference type="Proteomes" id="UP000681967">
    <property type="component" value="Unassembled WGS sequence"/>
</dbReference>
<dbReference type="PANTHER" id="PTHR11630:SF66">
    <property type="entry name" value="DNA REPLICATION LICENSING FACTOR MCM4"/>
    <property type="match status" value="1"/>
</dbReference>
<dbReference type="GO" id="GO:0000727">
    <property type="term" value="P:double-strand break repair via break-induced replication"/>
    <property type="evidence" value="ECO:0007669"/>
    <property type="project" value="TreeGrafter"/>
</dbReference>
<dbReference type="EMBL" id="CAJOBH010026134">
    <property type="protein sequence ID" value="CAF4250741.1"/>
    <property type="molecule type" value="Genomic_DNA"/>
</dbReference>
<dbReference type="Pfam" id="PF17207">
    <property type="entry name" value="MCM_OB"/>
    <property type="match status" value="1"/>
</dbReference>
<dbReference type="GO" id="GO:0042555">
    <property type="term" value="C:MCM complex"/>
    <property type="evidence" value="ECO:0007669"/>
    <property type="project" value="UniProtKB-UniRule"/>
</dbReference>
<dbReference type="GO" id="GO:0003697">
    <property type="term" value="F:single-stranded DNA binding"/>
    <property type="evidence" value="ECO:0007669"/>
    <property type="project" value="TreeGrafter"/>
</dbReference>
<dbReference type="GO" id="GO:0017116">
    <property type="term" value="F:single-stranded DNA helicase activity"/>
    <property type="evidence" value="ECO:0007669"/>
    <property type="project" value="TreeGrafter"/>
</dbReference>
<protein>
    <recommendedName>
        <fullName evidence="10">DNA replication licensing factor MCM4</fullName>
        <ecNumber evidence="10">3.6.4.12</ecNumber>
    </recommendedName>
</protein>